<dbReference type="CDD" id="cd05237">
    <property type="entry name" value="UDP_invert_4-6DH_SDR_e"/>
    <property type="match status" value="1"/>
</dbReference>
<gene>
    <name evidence="4" type="ORF">DDE23_11345</name>
</gene>
<comment type="similarity">
    <text evidence="1">Belongs to the polysaccharide synthase family.</text>
</comment>
<dbReference type="OrthoDB" id="9803111at2"/>
<reference evidence="4 5" key="1">
    <citation type="journal article" date="2011" name="Syst. Appl. Microbiol.">
        <title>Defluviimonas denitrificans gen. nov., sp. nov., and Pararhodobacter aggregans gen. nov., sp. nov., non-phototrophic Rhodobacteraceae from the biofilter of a marine aquaculture.</title>
        <authorList>
            <person name="Foesel B.U."/>
            <person name="Drake H.L."/>
            <person name="Schramm A."/>
        </authorList>
    </citation>
    <scope>NUCLEOTIDE SEQUENCE [LARGE SCALE GENOMIC DNA]</scope>
    <source>
        <strain evidence="4 5">D1-19</strain>
    </source>
</reference>
<name>A0A2T7US37_9RHOB</name>
<evidence type="ECO:0000313" key="5">
    <source>
        <dbReference type="Proteomes" id="UP000244810"/>
    </source>
</evidence>
<feature type="transmembrane region" description="Helical" evidence="2">
    <location>
        <begin position="82"/>
        <end position="103"/>
    </location>
</feature>
<keyword evidence="5" id="KW-1185">Reference proteome</keyword>
<dbReference type="PANTHER" id="PTHR43318:SF1">
    <property type="entry name" value="POLYSACCHARIDE BIOSYNTHESIS PROTEIN EPSC-RELATED"/>
    <property type="match status" value="1"/>
</dbReference>
<dbReference type="PANTHER" id="PTHR43318">
    <property type="entry name" value="UDP-N-ACETYLGLUCOSAMINE 4,6-DEHYDRATASE"/>
    <property type="match status" value="1"/>
</dbReference>
<proteinExistence type="inferred from homology"/>
<dbReference type="Pfam" id="PF02719">
    <property type="entry name" value="Polysacc_synt_2"/>
    <property type="match status" value="1"/>
</dbReference>
<dbReference type="InterPro" id="IPR036291">
    <property type="entry name" value="NAD(P)-bd_dom_sf"/>
</dbReference>
<keyword evidence="2" id="KW-0812">Transmembrane</keyword>
<evidence type="ECO:0000259" key="3">
    <source>
        <dbReference type="Pfam" id="PF02719"/>
    </source>
</evidence>
<dbReference type="AlphaFoldDB" id="A0A2T7US37"/>
<dbReference type="SUPFAM" id="SSF53335">
    <property type="entry name" value="S-adenosyl-L-methionine-dependent methyltransferases"/>
    <property type="match status" value="1"/>
</dbReference>
<feature type="transmembrane region" description="Helical" evidence="2">
    <location>
        <begin position="57"/>
        <end position="76"/>
    </location>
</feature>
<organism evidence="4 5">
    <name type="scientific">Pararhodobacter aggregans</name>
    <dbReference type="NCBI Taxonomy" id="404875"/>
    <lineage>
        <taxon>Bacteria</taxon>
        <taxon>Pseudomonadati</taxon>
        <taxon>Pseudomonadota</taxon>
        <taxon>Alphaproteobacteria</taxon>
        <taxon>Rhodobacterales</taxon>
        <taxon>Paracoccaceae</taxon>
        <taxon>Pararhodobacter</taxon>
    </lineage>
</organism>
<evidence type="ECO:0000313" key="4">
    <source>
        <dbReference type="EMBL" id="PVE47570.1"/>
    </source>
</evidence>
<dbReference type="InterPro" id="IPR051203">
    <property type="entry name" value="Polysaccharide_Synthase-Rel"/>
</dbReference>
<feature type="transmembrane region" description="Helical" evidence="2">
    <location>
        <begin position="16"/>
        <end position="36"/>
    </location>
</feature>
<evidence type="ECO:0000256" key="2">
    <source>
        <dbReference type="SAM" id="Phobius"/>
    </source>
</evidence>
<dbReference type="Proteomes" id="UP000244810">
    <property type="component" value="Unassembled WGS sequence"/>
</dbReference>
<dbReference type="EMBL" id="QDDR01000005">
    <property type="protein sequence ID" value="PVE47570.1"/>
    <property type="molecule type" value="Genomic_DNA"/>
</dbReference>
<dbReference type="InterPro" id="IPR003869">
    <property type="entry name" value="Polysac_CapD-like"/>
</dbReference>
<accession>A0A2T7US37</accession>
<keyword evidence="2" id="KW-1133">Transmembrane helix</keyword>
<comment type="caution">
    <text evidence="4">The sequence shown here is derived from an EMBL/GenBank/DDBJ whole genome shotgun (WGS) entry which is preliminary data.</text>
</comment>
<dbReference type="InterPro" id="IPR029063">
    <property type="entry name" value="SAM-dependent_MTases_sf"/>
</dbReference>
<protein>
    <submittedName>
        <fullName evidence="4">Nucleoside-diphosphate sugar epimerase</fullName>
    </submittedName>
</protein>
<feature type="domain" description="Polysaccharide biosynthesis protein CapD-like" evidence="3">
    <location>
        <begin position="251"/>
        <end position="550"/>
    </location>
</feature>
<keyword evidence="2" id="KW-0472">Membrane</keyword>
<sequence>MAMFLRLESLTFMGRPAVWVALLVAVIATLLAFRWLGLYRSLVRFITGKILVTVGKGAVVSALALALADLALGAGIPRSVPVITLMFVFLSVGGSRFVARAYFRSPRTVNKRPVIIYGAGEAGLQTLNALFHGREYAPVALVDDDPSIQNMTVGGFNVFPSDQIPALMKETGAQVVLLAIPSMGRVRRREIVGALEDLQLEIKTIPGMSDIISGKAKISELRTVSAEDLLGRDPVAPDPELLSRNITGRVVMVSGAGGSIGSELCRQILSQRPSVLVLYEMSEFALYAIEAELAETSKRLGYETRIEPILGSVQHSRRLEMAIRAFKVQTIYHAAAYKHVPLVEENVVEGIRNNVFGTLAITAAAKKCGVENFILISTDKAVRPTNVMGATKRIAELICQAEAHAPSGTVFSMVRFGNVLGSSGSVIPRFRAQIESGGPVTVTHKDINRYFMTIPEAAQLVIQAGALGQGGDVFVLDMGEPVKIIDLAFSMVKLHGLTPYLVDHPDQFLPEKGDIPVCVTGLRKGEKLYEELLIGNNPAPTTHPRIMTASEVALPSAALSEALDRLFKACEAFDLPTILAMLHELPLEYSPLNTDVSDRLWGAEQGSEALIQASPRP</sequence>
<evidence type="ECO:0000256" key="1">
    <source>
        <dbReference type="ARBA" id="ARBA00007430"/>
    </source>
</evidence>
<dbReference type="Gene3D" id="3.40.50.720">
    <property type="entry name" value="NAD(P)-binding Rossmann-like Domain"/>
    <property type="match status" value="2"/>
</dbReference>
<dbReference type="SUPFAM" id="SSF51735">
    <property type="entry name" value="NAD(P)-binding Rossmann-fold domains"/>
    <property type="match status" value="1"/>
</dbReference>